<proteinExistence type="predicted"/>
<dbReference type="EMBL" id="PDWZ02000013">
    <property type="protein sequence ID" value="KAB2100291.1"/>
    <property type="molecule type" value="Genomic_DNA"/>
</dbReference>
<sequence length="41" mass="4326">MVPITGIAFPKFIKASSPDVQPTELILNKKKTPACNPGDAS</sequence>
<comment type="caution">
    <text evidence="1">The sequence shown here is derived from an EMBL/GenBank/DDBJ whole genome shotgun (WGS) entry which is preliminary data.</text>
</comment>
<reference evidence="1 2" key="1">
    <citation type="journal article" date="2019" name="bioRxiv">
        <title>Genomics, evolutionary history and diagnostics of the Alternaria alternata species group including apple and Asian pear pathotypes.</title>
        <authorList>
            <person name="Armitage A.D."/>
            <person name="Cockerton H.M."/>
            <person name="Sreenivasaprasad S."/>
            <person name="Woodhall J.W."/>
            <person name="Lane C.R."/>
            <person name="Harrison R.J."/>
            <person name="Clarkson J.P."/>
        </authorList>
    </citation>
    <scope>NUCLEOTIDE SEQUENCE [LARGE SCALE GENOMIC DNA]</scope>
    <source>
        <strain evidence="1 2">FERA 650</strain>
    </source>
</reference>
<evidence type="ECO:0000313" key="1">
    <source>
        <dbReference type="EMBL" id="KAB2100291.1"/>
    </source>
</evidence>
<keyword evidence="2" id="KW-1185">Reference proteome</keyword>
<protein>
    <submittedName>
        <fullName evidence="1">Uncharacterized protein</fullName>
    </submittedName>
</protein>
<gene>
    <name evidence="1" type="ORF">AG0111_0g11253</name>
</gene>
<name>A0ACB6F766_9PLEO</name>
<organism evidence="1 2">
    <name type="scientific">Alternaria gaisen</name>
    <dbReference type="NCBI Taxonomy" id="167740"/>
    <lineage>
        <taxon>Eukaryota</taxon>
        <taxon>Fungi</taxon>
        <taxon>Dikarya</taxon>
        <taxon>Ascomycota</taxon>
        <taxon>Pezizomycotina</taxon>
        <taxon>Dothideomycetes</taxon>
        <taxon>Pleosporomycetidae</taxon>
        <taxon>Pleosporales</taxon>
        <taxon>Pleosporineae</taxon>
        <taxon>Pleosporaceae</taxon>
        <taxon>Alternaria</taxon>
        <taxon>Alternaria sect. Alternaria</taxon>
    </lineage>
</organism>
<accession>A0ACB6F766</accession>
<evidence type="ECO:0000313" key="2">
    <source>
        <dbReference type="Proteomes" id="UP000293547"/>
    </source>
</evidence>
<dbReference type="Proteomes" id="UP000293547">
    <property type="component" value="Unassembled WGS sequence"/>
</dbReference>